<evidence type="ECO:0000313" key="3">
    <source>
        <dbReference type="Proteomes" id="UP000073492"/>
    </source>
</evidence>
<protein>
    <submittedName>
        <fullName evidence="2">Uncharacterized protein</fullName>
    </submittedName>
</protein>
<organism evidence="2 3">
    <name type="scientific">Pseudocercospora musae</name>
    <dbReference type="NCBI Taxonomy" id="113226"/>
    <lineage>
        <taxon>Eukaryota</taxon>
        <taxon>Fungi</taxon>
        <taxon>Dikarya</taxon>
        <taxon>Ascomycota</taxon>
        <taxon>Pezizomycotina</taxon>
        <taxon>Dothideomycetes</taxon>
        <taxon>Dothideomycetidae</taxon>
        <taxon>Mycosphaerellales</taxon>
        <taxon>Mycosphaerellaceae</taxon>
        <taxon>Pseudocercospora</taxon>
    </lineage>
</organism>
<proteinExistence type="predicted"/>
<comment type="caution">
    <text evidence="2">The sequence shown here is derived from an EMBL/GenBank/DDBJ whole genome shotgun (WGS) entry which is preliminary data.</text>
</comment>
<name>A0A139IDQ4_9PEZI</name>
<evidence type="ECO:0000256" key="1">
    <source>
        <dbReference type="SAM" id="MobiDB-lite"/>
    </source>
</evidence>
<gene>
    <name evidence="2" type="ORF">AC579_10469</name>
</gene>
<accession>A0A139IDQ4</accession>
<keyword evidence="3" id="KW-1185">Reference proteome</keyword>
<reference evidence="2 3" key="1">
    <citation type="submission" date="2015-07" db="EMBL/GenBank/DDBJ databases">
        <title>Comparative genomics of the Sigatoka disease complex on banana suggests a link between parallel evolutionary changes in Pseudocercospora fijiensis and Pseudocercospora eumusae and increased virulence on the banana host.</title>
        <authorList>
            <person name="Chang T.-C."/>
            <person name="Salvucci A."/>
            <person name="Crous P.W."/>
            <person name="Stergiopoulos I."/>
        </authorList>
    </citation>
    <scope>NUCLEOTIDE SEQUENCE [LARGE SCALE GENOMIC DNA]</scope>
    <source>
        <strain evidence="2 3">CBS 116634</strain>
    </source>
</reference>
<sequence>MEMRPDWHCGVDGGGVDGGERGRRTLSENGGVCATREAVLDDGLHDARFGQLQALGGQDYPNYRHVCPFSGQAKQNVACSHCGRGVCDGDDGDDYVGWATQT</sequence>
<evidence type="ECO:0000313" key="2">
    <source>
        <dbReference type="EMBL" id="KXT12887.1"/>
    </source>
</evidence>
<dbReference type="AlphaFoldDB" id="A0A139IDQ4"/>
<dbReference type="EMBL" id="LFZO01000136">
    <property type="protein sequence ID" value="KXT12887.1"/>
    <property type="molecule type" value="Genomic_DNA"/>
</dbReference>
<dbReference type="Proteomes" id="UP000073492">
    <property type="component" value="Unassembled WGS sequence"/>
</dbReference>
<feature type="region of interest" description="Disordered" evidence="1">
    <location>
        <begin position="1"/>
        <end position="25"/>
    </location>
</feature>